<keyword evidence="1" id="KW-0175">Coiled coil</keyword>
<keyword evidence="5" id="KW-1185">Reference proteome</keyword>
<sequence length="521" mass="51994">MRAAGDLRGEYFRCSRCGRDLSGSGFAQRVSHVKKCAAAAAAVKEAREAPLPPAFLPFVGAAPVSSVVAEPAPALALPATNVRAWLGGLQLERYADAFEAEEVDMACVPVLTSEDLLALGILNPGERRRALAGAAALGTPGGGPDKAGAPRPPDPGPRAAPARARSSAAVSSGRGASGPARGSMCSKEGQAAMAGAAAAPSLTPRTPAEEAAQLAMALAASLVAGRAAAHPRAAAPDSLKQVRLKALQQELAAAEEVVENLRRMVAEAEKAEAAAAAPGGFYAANALQHAHSLAAYGIADPAAVAQAILASQAASQAANAAGFPFTYTASPGAGATPPAAAATLDAVTDGLAEGGSVDGLLAERAQAAAAASTPDPTAPPAPAPRAKRARPAVTWGSSSLEVDIGQASTGTPSGATPRGRDTGASALDSDAREALSALSKRLAQGFCAETAELDLRARAAVLRGFLGSVRETVGDEVWQDVCMPAGGAVRFLHVYSIGNRLTTASEAVAVPPPPTEGAPLL</sequence>
<feature type="coiled-coil region" evidence="1">
    <location>
        <begin position="244"/>
        <end position="274"/>
    </location>
</feature>
<dbReference type="SUPFAM" id="SSF47769">
    <property type="entry name" value="SAM/Pointed domain"/>
    <property type="match status" value="1"/>
</dbReference>
<feature type="region of interest" description="Disordered" evidence="2">
    <location>
        <begin position="135"/>
        <end position="187"/>
    </location>
</feature>
<dbReference type="Gene3D" id="1.10.150.50">
    <property type="entry name" value="Transcription Factor, Ets-1"/>
    <property type="match status" value="1"/>
</dbReference>
<feature type="region of interest" description="Disordered" evidence="2">
    <location>
        <begin position="365"/>
        <end position="426"/>
    </location>
</feature>
<dbReference type="Pfam" id="PF00536">
    <property type="entry name" value="SAM_1"/>
    <property type="match status" value="1"/>
</dbReference>
<dbReference type="SMART" id="SM00454">
    <property type="entry name" value="SAM"/>
    <property type="match status" value="1"/>
</dbReference>
<evidence type="ECO:0000259" key="3">
    <source>
        <dbReference type="PROSITE" id="PS50105"/>
    </source>
</evidence>
<name>A0AAW1RCJ2_9CHLO</name>
<protein>
    <recommendedName>
        <fullName evidence="3">SAM domain-containing protein</fullName>
    </recommendedName>
</protein>
<reference evidence="4 5" key="1">
    <citation type="journal article" date="2024" name="Nat. Commun.">
        <title>Phylogenomics reveals the evolutionary origins of lichenization in chlorophyte algae.</title>
        <authorList>
            <person name="Puginier C."/>
            <person name="Libourel C."/>
            <person name="Otte J."/>
            <person name="Skaloud P."/>
            <person name="Haon M."/>
            <person name="Grisel S."/>
            <person name="Petersen M."/>
            <person name="Berrin J.G."/>
            <person name="Delaux P.M."/>
            <person name="Dal Grande F."/>
            <person name="Keller J."/>
        </authorList>
    </citation>
    <scope>NUCLEOTIDE SEQUENCE [LARGE SCALE GENOMIC DNA]</scope>
    <source>
        <strain evidence="4 5">SAG 245.80</strain>
    </source>
</reference>
<evidence type="ECO:0000256" key="2">
    <source>
        <dbReference type="SAM" id="MobiDB-lite"/>
    </source>
</evidence>
<dbReference type="PROSITE" id="PS50105">
    <property type="entry name" value="SAM_DOMAIN"/>
    <property type="match status" value="1"/>
</dbReference>
<dbReference type="EMBL" id="JALJOU010000047">
    <property type="protein sequence ID" value="KAK9831338.1"/>
    <property type="molecule type" value="Genomic_DNA"/>
</dbReference>
<feature type="compositionally biased region" description="Low complexity" evidence="2">
    <location>
        <begin position="159"/>
        <end position="183"/>
    </location>
</feature>
<dbReference type="Proteomes" id="UP001445335">
    <property type="component" value="Unassembled WGS sequence"/>
</dbReference>
<gene>
    <name evidence="4" type="ORF">WJX81_003564</name>
</gene>
<dbReference type="CDD" id="cd09487">
    <property type="entry name" value="SAM_superfamily"/>
    <property type="match status" value="1"/>
</dbReference>
<evidence type="ECO:0000313" key="5">
    <source>
        <dbReference type="Proteomes" id="UP001445335"/>
    </source>
</evidence>
<proteinExistence type="predicted"/>
<evidence type="ECO:0000256" key="1">
    <source>
        <dbReference type="SAM" id="Coils"/>
    </source>
</evidence>
<organism evidence="4 5">
    <name type="scientific">Elliptochloris bilobata</name>
    <dbReference type="NCBI Taxonomy" id="381761"/>
    <lineage>
        <taxon>Eukaryota</taxon>
        <taxon>Viridiplantae</taxon>
        <taxon>Chlorophyta</taxon>
        <taxon>core chlorophytes</taxon>
        <taxon>Trebouxiophyceae</taxon>
        <taxon>Trebouxiophyceae incertae sedis</taxon>
        <taxon>Elliptochloris clade</taxon>
        <taxon>Elliptochloris</taxon>
    </lineage>
</organism>
<comment type="caution">
    <text evidence="4">The sequence shown here is derived from an EMBL/GenBank/DDBJ whole genome shotgun (WGS) entry which is preliminary data.</text>
</comment>
<feature type="compositionally biased region" description="Low complexity" evidence="2">
    <location>
        <begin position="365"/>
        <end position="375"/>
    </location>
</feature>
<feature type="domain" description="SAM" evidence="3">
    <location>
        <begin position="77"/>
        <end position="140"/>
    </location>
</feature>
<accession>A0AAW1RCJ2</accession>
<evidence type="ECO:0000313" key="4">
    <source>
        <dbReference type="EMBL" id="KAK9831338.1"/>
    </source>
</evidence>
<dbReference type="AlphaFoldDB" id="A0AAW1RCJ2"/>
<dbReference type="InterPro" id="IPR001660">
    <property type="entry name" value="SAM"/>
</dbReference>
<feature type="compositionally biased region" description="Polar residues" evidence="2">
    <location>
        <begin position="395"/>
        <end position="414"/>
    </location>
</feature>
<dbReference type="InterPro" id="IPR013761">
    <property type="entry name" value="SAM/pointed_sf"/>
</dbReference>